<sequence length="325" mass="35648">MIDVGYVVFQDVSDRSPPWDRYAMGNCFLLVAFLTLLALADNILANALPLALESEPPQVPGFWNLTTIALILSTVSVTTTYDATESQASVRACANDPSTQPLLLHETTSQDSQSATLWELGEIHYRTWNNKPSMVRKVLKSVGWIFFLAAVAKATRPLFLTYIQHRVGITPELASYLWSVRTVMSLVIFVVFLPLVVVVLTKYTPWPLNAINLYTAKISVILLTTGALLIGLARSKPVLVSGVTTDLALLSFTADVVTDDLANCVFMTIASLESAGTLIGILLLYPLYQLGLHDKTLFGGIPYYLCAGLFTIAGIKVWRMKSLNV</sequence>
<name>A0A553HT38_9PEZI</name>
<feature type="transmembrane region" description="Helical" evidence="5">
    <location>
        <begin position="60"/>
        <end position="81"/>
    </location>
</feature>
<keyword evidence="4 5" id="KW-0472">Membrane</keyword>
<evidence type="ECO:0000256" key="5">
    <source>
        <dbReference type="SAM" id="Phobius"/>
    </source>
</evidence>
<dbReference type="OrthoDB" id="194139at2759"/>
<accession>A0A553HT38</accession>
<feature type="transmembrane region" description="Helical" evidence="5">
    <location>
        <begin position="183"/>
        <end position="201"/>
    </location>
</feature>
<reference evidence="7" key="1">
    <citation type="submission" date="2019-06" db="EMBL/GenBank/DDBJ databases">
        <title>Draft genome sequence of the griseofulvin-producing fungus Xylaria cubensis strain G536.</title>
        <authorList>
            <person name="Mead M.E."/>
            <person name="Raja H.A."/>
            <person name="Steenwyk J.L."/>
            <person name="Knowles S.L."/>
            <person name="Oberlies N.H."/>
            <person name="Rokas A."/>
        </authorList>
    </citation>
    <scope>NUCLEOTIDE SEQUENCE [LARGE SCALE GENOMIC DNA]</scope>
    <source>
        <strain evidence="7">G536</strain>
    </source>
</reference>
<evidence type="ECO:0000256" key="4">
    <source>
        <dbReference type="ARBA" id="ARBA00023136"/>
    </source>
</evidence>
<dbReference type="AlphaFoldDB" id="A0A553HT38"/>
<feature type="transmembrane region" description="Helical" evidence="5">
    <location>
        <begin position="22"/>
        <end position="40"/>
    </location>
</feature>
<keyword evidence="7" id="KW-1185">Reference proteome</keyword>
<dbReference type="EMBL" id="VFLP01000048">
    <property type="protein sequence ID" value="TRX91122.1"/>
    <property type="molecule type" value="Genomic_DNA"/>
</dbReference>
<feature type="transmembrane region" description="Helical" evidence="5">
    <location>
        <begin position="141"/>
        <end position="163"/>
    </location>
</feature>
<dbReference type="PANTHER" id="PTHR23507">
    <property type="entry name" value="ZGC:174356"/>
    <property type="match status" value="1"/>
</dbReference>
<feature type="transmembrane region" description="Helical" evidence="5">
    <location>
        <begin position="213"/>
        <end position="232"/>
    </location>
</feature>
<feature type="transmembrane region" description="Helical" evidence="5">
    <location>
        <begin position="264"/>
        <end position="288"/>
    </location>
</feature>
<organism evidence="6 7">
    <name type="scientific">Xylaria flabelliformis</name>
    <dbReference type="NCBI Taxonomy" id="2512241"/>
    <lineage>
        <taxon>Eukaryota</taxon>
        <taxon>Fungi</taxon>
        <taxon>Dikarya</taxon>
        <taxon>Ascomycota</taxon>
        <taxon>Pezizomycotina</taxon>
        <taxon>Sordariomycetes</taxon>
        <taxon>Xylariomycetidae</taxon>
        <taxon>Xylariales</taxon>
        <taxon>Xylariaceae</taxon>
        <taxon>Xylaria</taxon>
    </lineage>
</organism>
<evidence type="ECO:0000256" key="2">
    <source>
        <dbReference type="ARBA" id="ARBA00022692"/>
    </source>
</evidence>
<dbReference type="PANTHER" id="PTHR23507:SF1">
    <property type="entry name" value="FI18259P1-RELATED"/>
    <property type="match status" value="1"/>
</dbReference>
<evidence type="ECO:0000256" key="1">
    <source>
        <dbReference type="ARBA" id="ARBA00004141"/>
    </source>
</evidence>
<evidence type="ECO:0000313" key="6">
    <source>
        <dbReference type="EMBL" id="TRX91122.1"/>
    </source>
</evidence>
<gene>
    <name evidence="6" type="ORF">FHL15_007910</name>
</gene>
<comment type="caution">
    <text evidence="6">The sequence shown here is derived from an EMBL/GenBank/DDBJ whole genome shotgun (WGS) entry which is preliminary data.</text>
</comment>
<evidence type="ECO:0000313" key="7">
    <source>
        <dbReference type="Proteomes" id="UP000319160"/>
    </source>
</evidence>
<dbReference type="Proteomes" id="UP000319160">
    <property type="component" value="Unassembled WGS sequence"/>
</dbReference>
<keyword evidence="3 5" id="KW-1133">Transmembrane helix</keyword>
<protein>
    <submittedName>
        <fullName evidence="6">Uncharacterized protein</fullName>
    </submittedName>
</protein>
<keyword evidence="2 5" id="KW-0812">Transmembrane</keyword>
<dbReference type="GO" id="GO:0022857">
    <property type="term" value="F:transmembrane transporter activity"/>
    <property type="evidence" value="ECO:0007669"/>
    <property type="project" value="TreeGrafter"/>
</dbReference>
<comment type="subcellular location">
    <subcellularLocation>
        <location evidence="1">Membrane</location>
        <topology evidence="1">Multi-pass membrane protein</topology>
    </subcellularLocation>
</comment>
<feature type="transmembrane region" description="Helical" evidence="5">
    <location>
        <begin position="300"/>
        <end position="318"/>
    </location>
</feature>
<proteinExistence type="predicted"/>
<dbReference type="GO" id="GO:0016020">
    <property type="term" value="C:membrane"/>
    <property type="evidence" value="ECO:0007669"/>
    <property type="project" value="UniProtKB-SubCell"/>
</dbReference>
<evidence type="ECO:0000256" key="3">
    <source>
        <dbReference type="ARBA" id="ARBA00022989"/>
    </source>
</evidence>